<evidence type="ECO:0000256" key="1">
    <source>
        <dbReference type="SAM" id="Phobius"/>
    </source>
</evidence>
<reference evidence="2" key="1">
    <citation type="submission" date="2020-10" db="EMBL/GenBank/DDBJ databases">
        <title>The Whole-Genome Sequence of Metschnikowia persimmonesis, a Novel Endophytic Yeast Species Isolated from Medicinal Plant Diospyros kaki Thumb.</title>
        <authorList>
            <person name="Rahmat E."/>
            <person name="Kang Y."/>
        </authorList>
    </citation>
    <scope>NUCLEOTIDE SEQUENCE</scope>
    <source>
        <strain evidence="2">KIOM G15050</strain>
    </source>
</reference>
<accession>A0A8H7GLV2</accession>
<comment type="caution">
    <text evidence="2">The sequence shown here is derived from an EMBL/GenBank/DDBJ whole genome shotgun (WGS) entry which is preliminary data.</text>
</comment>
<dbReference type="AlphaFoldDB" id="A0A8H7GLV2"/>
<organism evidence="2 3">
    <name type="scientific">Metschnikowia pulcherrima</name>
    <dbReference type="NCBI Taxonomy" id="27326"/>
    <lineage>
        <taxon>Eukaryota</taxon>
        <taxon>Fungi</taxon>
        <taxon>Dikarya</taxon>
        <taxon>Ascomycota</taxon>
        <taxon>Saccharomycotina</taxon>
        <taxon>Pichiomycetes</taxon>
        <taxon>Metschnikowiaceae</taxon>
        <taxon>Metschnikowia</taxon>
    </lineage>
</organism>
<keyword evidence="1" id="KW-0812">Transmembrane</keyword>
<gene>
    <name evidence="2" type="ORF">HF325_006809</name>
</gene>
<sequence>MPDFEKLFKRPVEYAYKRFSLFQAFLLLDFMLTIGGTDTFAIGLRYKFTGLDERRRELEHQRLKDELRLRDEQRAYLAASSDPI</sequence>
<dbReference type="EMBL" id="JACBPP010000011">
    <property type="protein sequence ID" value="KAF7998744.1"/>
    <property type="molecule type" value="Genomic_DNA"/>
</dbReference>
<keyword evidence="1" id="KW-1133">Transmembrane helix</keyword>
<feature type="transmembrane region" description="Helical" evidence="1">
    <location>
        <begin position="20"/>
        <end position="46"/>
    </location>
</feature>
<name>A0A8H7GLV2_9ASCO</name>
<evidence type="ECO:0000313" key="3">
    <source>
        <dbReference type="Proteomes" id="UP000649328"/>
    </source>
</evidence>
<protein>
    <submittedName>
        <fullName evidence="2">Uncharacterized protein</fullName>
    </submittedName>
</protein>
<keyword evidence="3" id="KW-1185">Reference proteome</keyword>
<dbReference type="Proteomes" id="UP000649328">
    <property type="component" value="Unassembled WGS sequence"/>
</dbReference>
<proteinExistence type="predicted"/>
<evidence type="ECO:0000313" key="2">
    <source>
        <dbReference type="EMBL" id="KAF7998744.1"/>
    </source>
</evidence>
<keyword evidence="1" id="KW-0472">Membrane</keyword>